<dbReference type="SFLD" id="SFLDG01084">
    <property type="entry name" value="Uncharacterised_Radical_SAM_Su"/>
    <property type="match status" value="1"/>
</dbReference>
<dbReference type="GO" id="GO:0051536">
    <property type="term" value="F:iron-sulfur cluster binding"/>
    <property type="evidence" value="ECO:0007669"/>
    <property type="project" value="UniProtKB-KW"/>
</dbReference>
<dbReference type="Pfam" id="PF04055">
    <property type="entry name" value="Radical_SAM"/>
    <property type="match status" value="1"/>
</dbReference>
<dbReference type="eggNOG" id="COG1533">
    <property type="taxonomic scope" value="Bacteria"/>
</dbReference>
<dbReference type="GO" id="GO:0003824">
    <property type="term" value="F:catalytic activity"/>
    <property type="evidence" value="ECO:0007669"/>
    <property type="project" value="InterPro"/>
</dbReference>
<proteinExistence type="predicted"/>
<dbReference type="InterPro" id="IPR007197">
    <property type="entry name" value="rSAM"/>
</dbReference>
<dbReference type="EMBL" id="CP001739">
    <property type="protein sequence ID" value="ACZ09146.1"/>
    <property type="molecule type" value="Genomic_DNA"/>
</dbReference>
<dbReference type="SFLD" id="SFLDS00029">
    <property type="entry name" value="Radical_SAM"/>
    <property type="match status" value="1"/>
</dbReference>
<keyword evidence="2" id="KW-0408">Iron</keyword>
<accession>D1AKN0</accession>
<evidence type="ECO:0000313" key="5">
    <source>
        <dbReference type="EMBL" id="ACZ09146.1"/>
    </source>
</evidence>
<sequence>MNIIDDIEYIEAKTLLTKNKHKERWFGADYNLNIYRGCSHGCIYCDSRSDCYRIENFDKVTVKKNSLHILEKEIKSKRLKGVISTGAMSDPYNPLEARLNLTRESLELIYKYGWGVDLTTKSDLIARDYDILGKISIFSPICIKMTVTAADDETARKIEPNVAVSSKRFEALKKLSDIGIFTGILLMPVLPFITDSMQNISDVIRLSYESGAKFVFFGGGVTLRQNQRTYYFKKLDEHFPGLKSKYIRIYGNKYFCNILNMRDMYSFFKAECKKYGLLYEMHDIIREYKSNGIKGTLF</sequence>
<evidence type="ECO:0000313" key="6">
    <source>
        <dbReference type="Proteomes" id="UP000000845"/>
    </source>
</evidence>
<dbReference type="PANTHER" id="PTHR43432">
    <property type="entry name" value="SLR0285 PROTEIN"/>
    <property type="match status" value="1"/>
</dbReference>
<dbReference type="AlphaFoldDB" id="D1AKN0"/>
<evidence type="ECO:0000256" key="1">
    <source>
        <dbReference type="ARBA" id="ARBA00022723"/>
    </source>
</evidence>
<name>D1AKN0_SEBTE</name>
<organism evidence="5 6">
    <name type="scientific">Sebaldella termitidis (strain ATCC 33386 / NCTC 11300)</name>
    <dbReference type="NCBI Taxonomy" id="526218"/>
    <lineage>
        <taxon>Bacteria</taxon>
        <taxon>Fusobacteriati</taxon>
        <taxon>Fusobacteriota</taxon>
        <taxon>Fusobacteriia</taxon>
        <taxon>Fusobacteriales</taxon>
        <taxon>Leptotrichiaceae</taxon>
        <taxon>Sebaldella</taxon>
    </lineage>
</organism>
<evidence type="ECO:0000256" key="2">
    <source>
        <dbReference type="ARBA" id="ARBA00023004"/>
    </source>
</evidence>
<dbReference type="GO" id="GO:0046872">
    <property type="term" value="F:metal ion binding"/>
    <property type="evidence" value="ECO:0007669"/>
    <property type="project" value="UniProtKB-KW"/>
</dbReference>
<feature type="domain" description="Radical SAM core" evidence="4">
    <location>
        <begin position="33"/>
        <end position="197"/>
    </location>
</feature>
<dbReference type="STRING" id="526218.Sterm_2292"/>
<dbReference type="Proteomes" id="UP000000845">
    <property type="component" value="Chromosome"/>
</dbReference>
<dbReference type="CDD" id="cd01335">
    <property type="entry name" value="Radical_SAM"/>
    <property type="match status" value="1"/>
</dbReference>
<dbReference type="InterPro" id="IPR040086">
    <property type="entry name" value="MJ0683-like"/>
</dbReference>
<evidence type="ECO:0000256" key="3">
    <source>
        <dbReference type="ARBA" id="ARBA00023014"/>
    </source>
</evidence>
<keyword evidence="1" id="KW-0479">Metal-binding</keyword>
<keyword evidence="3" id="KW-0411">Iron-sulfur</keyword>
<protein>
    <submittedName>
        <fullName evidence="5">Radical SAM domain protein</fullName>
    </submittedName>
</protein>
<keyword evidence="6" id="KW-1185">Reference proteome</keyword>
<dbReference type="KEGG" id="str:Sterm_2292"/>
<reference evidence="6" key="1">
    <citation type="submission" date="2009-09" db="EMBL/GenBank/DDBJ databases">
        <title>The complete chromosome of Sebaldella termitidis ATCC 33386.</title>
        <authorList>
            <consortium name="US DOE Joint Genome Institute (JGI-PGF)"/>
            <person name="Lucas S."/>
            <person name="Copeland A."/>
            <person name="Lapidus A."/>
            <person name="Glavina del Rio T."/>
            <person name="Dalin E."/>
            <person name="Tice H."/>
            <person name="Bruce D."/>
            <person name="Goodwin L."/>
            <person name="Pitluck S."/>
            <person name="Kyrpides N."/>
            <person name="Mavromatis K."/>
            <person name="Ivanova N."/>
            <person name="Mikhailova N."/>
            <person name="Sims D."/>
            <person name="Meincke L."/>
            <person name="Brettin T."/>
            <person name="Detter J.C."/>
            <person name="Han C."/>
            <person name="Larimer F."/>
            <person name="Land M."/>
            <person name="Hauser L."/>
            <person name="Markowitz V."/>
            <person name="Cheng J.F."/>
            <person name="Hugenholtz P."/>
            <person name="Woyke T."/>
            <person name="Wu D."/>
            <person name="Eisen J.A."/>
        </authorList>
    </citation>
    <scope>NUCLEOTIDE SEQUENCE [LARGE SCALE GENOMIC DNA]</scope>
    <source>
        <strain evidence="6">ATCC 33386 / NCTC 11300</strain>
    </source>
</reference>
<reference evidence="5 6" key="2">
    <citation type="journal article" date="2010" name="Stand. Genomic Sci.">
        <title>Complete genome sequence of Sebaldella termitidis type strain (NCTC 11300).</title>
        <authorList>
            <person name="Harmon-Smith M."/>
            <person name="Celia L."/>
            <person name="Chertkov O."/>
            <person name="Lapidus A."/>
            <person name="Copeland A."/>
            <person name="Glavina Del Rio T."/>
            <person name="Nolan M."/>
            <person name="Lucas S."/>
            <person name="Tice H."/>
            <person name="Cheng J.F."/>
            <person name="Han C."/>
            <person name="Detter J.C."/>
            <person name="Bruce D."/>
            <person name="Goodwin L."/>
            <person name="Pitluck S."/>
            <person name="Pati A."/>
            <person name="Liolios K."/>
            <person name="Ivanova N."/>
            <person name="Mavromatis K."/>
            <person name="Mikhailova N."/>
            <person name="Chen A."/>
            <person name="Palaniappan K."/>
            <person name="Land M."/>
            <person name="Hauser L."/>
            <person name="Chang Y.J."/>
            <person name="Jeffries C.D."/>
            <person name="Brettin T."/>
            <person name="Goker M."/>
            <person name="Beck B."/>
            <person name="Bristow J."/>
            <person name="Eisen J.A."/>
            <person name="Markowitz V."/>
            <person name="Hugenholtz P."/>
            <person name="Kyrpides N.C."/>
            <person name="Klenk H.P."/>
            <person name="Chen F."/>
        </authorList>
    </citation>
    <scope>NUCLEOTIDE SEQUENCE [LARGE SCALE GENOMIC DNA]</scope>
    <source>
        <strain evidence="6">ATCC 33386 / NCTC 11300</strain>
    </source>
</reference>
<dbReference type="SUPFAM" id="SSF102114">
    <property type="entry name" value="Radical SAM enzymes"/>
    <property type="match status" value="1"/>
</dbReference>
<dbReference type="InterPro" id="IPR058240">
    <property type="entry name" value="rSAM_sf"/>
</dbReference>
<evidence type="ECO:0000259" key="4">
    <source>
        <dbReference type="Pfam" id="PF04055"/>
    </source>
</evidence>
<gene>
    <name evidence="5" type="ordered locus">Sterm_2292</name>
</gene>
<dbReference type="PANTHER" id="PTHR43432:SF5">
    <property type="entry name" value="ELP3_MIAA_NIFB-LIKE RADICAL SAM CORE DOMAIN-CONTAINING PROTEIN"/>
    <property type="match status" value="1"/>
</dbReference>
<dbReference type="RefSeq" id="WP_012861740.1">
    <property type="nucleotide sequence ID" value="NC_013517.1"/>
</dbReference>
<dbReference type="HOGENOM" id="CLU_015525_2_0_0"/>
<dbReference type="Gene3D" id="3.80.30.30">
    <property type="match status" value="1"/>
</dbReference>